<dbReference type="Pfam" id="PF08512">
    <property type="entry name" value="Rttp106-like_middle"/>
    <property type="match status" value="1"/>
</dbReference>
<evidence type="ECO:0000256" key="6">
    <source>
        <dbReference type="ARBA" id="ARBA00023163"/>
    </source>
</evidence>
<accession>A0A7S3A3V7</accession>
<feature type="domain" description="Histone chaperone RTT106/FACT complex subunit SPT16-like middle" evidence="11">
    <location>
        <begin position="194"/>
        <end position="279"/>
    </location>
</feature>
<dbReference type="EMBL" id="HBHW01036135">
    <property type="protein sequence ID" value="CAE0059665.1"/>
    <property type="molecule type" value="Transcribed_RNA"/>
</dbReference>
<dbReference type="EMBL" id="HBHW01036136">
    <property type="protein sequence ID" value="CAE0059666.1"/>
    <property type="molecule type" value="Transcribed_RNA"/>
</dbReference>
<feature type="compositionally biased region" description="Low complexity" evidence="10">
    <location>
        <begin position="302"/>
        <end position="312"/>
    </location>
</feature>
<dbReference type="PANTHER" id="PTHR45849">
    <property type="entry name" value="FACT COMPLEX SUBUNIT SSRP1"/>
    <property type="match status" value="1"/>
</dbReference>
<gene>
    <name evidence="12" type="ORF">RMAR00112_LOCUS27726</name>
    <name evidence="13" type="ORF">RMAR00112_LOCUS27730</name>
    <name evidence="14" type="ORF">RMAR00112_LOCUS27731</name>
    <name evidence="15" type="ORF">RMAR00112_LOCUS27735</name>
</gene>
<evidence type="ECO:0000313" key="12">
    <source>
        <dbReference type="EMBL" id="CAE0059661.1"/>
    </source>
</evidence>
<dbReference type="Gene3D" id="2.30.29.30">
    <property type="entry name" value="Pleckstrin-homology domain (PH domain)/Phosphotyrosine-binding domain (PTB)"/>
    <property type="match status" value="1"/>
</dbReference>
<evidence type="ECO:0000256" key="9">
    <source>
        <dbReference type="RuleBase" id="RU364013"/>
    </source>
</evidence>
<dbReference type="EMBL" id="HBHW01036131">
    <property type="protein sequence ID" value="CAE0059661.1"/>
    <property type="molecule type" value="Transcribed_RNA"/>
</dbReference>
<name>A0A7S3A3V7_9RHOD</name>
<dbReference type="SUPFAM" id="SSF50729">
    <property type="entry name" value="PH domain-like"/>
    <property type="match status" value="1"/>
</dbReference>
<comment type="function">
    <text evidence="9">Component of the FACT complex, a general chromatin factor that acts to reorganize nucleosomes. The FACT complex is involved in multiple processes that require DNA as a template such as mRNA elongation, DNA replication and DNA repair. During transcription elongation the FACT complex acts as a histone chaperone that both destabilizes and restores nucleosomal structure. It facilitates the passage of RNA polymerase II and transcription by promoting the dissociation of one histone H2A-H2B dimer from the nucleosome, then subsequently promotes the reestablishment of the nucleosome following the passage of RNA polymerase II.</text>
</comment>
<dbReference type="GO" id="GO:0006281">
    <property type="term" value="P:DNA repair"/>
    <property type="evidence" value="ECO:0007669"/>
    <property type="project" value="UniProtKB-KW"/>
</dbReference>
<keyword evidence="8 9" id="KW-0539">Nucleus</keyword>
<keyword evidence="6 9" id="KW-0804">Transcription</keyword>
<evidence type="ECO:0000256" key="3">
    <source>
        <dbReference type="ARBA" id="ARBA00022705"/>
    </source>
</evidence>
<feature type="compositionally biased region" description="Basic and acidic residues" evidence="10">
    <location>
        <begin position="337"/>
        <end position="361"/>
    </location>
</feature>
<dbReference type="AlphaFoldDB" id="A0A7S3A3V7"/>
<keyword evidence="2 9" id="KW-0158">Chromosome</keyword>
<comment type="subcellular location">
    <subcellularLocation>
        <location evidence="9">Nucleus</location>
    </subcellularLocation>
    <subcellularLocation>
        <location evidence="9">Chromosome</location>
    </subcellularLocation>
</comment>
<keyword evidence="4 9" id="KW-0227">DNA damage</keyword>
<feature type="region of interest" description="Disordered" evidence="10">
    <location>
        <begin position="279"/>
        <end position="361"/>
    </location>
</feature>
<dbReference type="SMART" id="SM01287">
    <property type="entry name" value="Rtt106"/>
    <property type="match status" value="1"/>
</dbReference>
<dbReference type="GO" id="GO:0035101">
    <property type="term" value="C:FACT complex"/>
    <property type="evidence" value="ECO:0007669"/>
    <property type="project" value="TreeGrafter"/>
</dbReference>
<protein>
    <recommendedName>
        <fullName evidence="9">FACT complex subunit SSRP1</fullName>
    </recommendedName>
</protein>
<proteinExistence type="inferred from homology"/>
<dbReference type="PRINTS" id="PR00887">
    <property type="entry name" value="SSRCOGNITION"/>
</dbReference>
<dbReference type="InterPro" id="IPR013719">
    <property type="entry name" value="RTT106/SPT16-like_middle_dom"/>
</dbReference>
<dbReference type="InterPro" id="IPR050454">
    <property type="entry name" value="RTT106/SSRP1_HistChap/FACT"/>
</dbReference>
<evidence type="ECO:0000313" key="14">
    <source>
        <dbReference type="EMBL" id="CAE0059666.1"/>
    </source>
</evidence>
<keyword evidence="7 9" id="KW-0234">DNA repair</keyword>
<sequence length="361" mass="39382">MLKELDEYLSANPQLKKKVSELVDCADAARRAELVLDLLKSAKNHVDQPKNAPKRMRTNDEGARASFEVQMLLPRGKSELIFGTSALVVSPAARREELLAEVEYSKIRLAAVLPPESKSGTSTLLFVLKEPHQVGRSMTKYISASYRESTEVVNEINDRKSRNLYAAVTELLDSVGVAERSICTTRQFLSYSGRYMVSCRVKASQGLLYPTQNGFFFIHKPTTFIPAGEIEDAGIESTAVSSFELKITTKHDGKIEFSGLEKPELGPIQKYLSNLSAEKRKRDGVGSSSQGPAGSSGGGGASSSSKAGGSSAVPTEFTVLEEEDSTDNSYNPEEEESSGKEMSDDYRLRGVIPERDSSDSE</sequence>
<reference evidence="13" key="1">
    <citation type="submission" date="2021-01" db="EMBL/GenBank/DDBJ databases">
        <authorList>
            <person name="Corre E."/>
            <person name="Pelletier E."/>
            <person name="Niang G."/>
            <person name="Scheremetjew M."/>
            <person name="Finn R."/>
            <person name="Kale V."/>
            <person name="Holt S."/>
            <person name="Cochrane G."/>
            <person name="Meng A."/>
            <person name="Brown T."/>
            <person name="Cohen L."/>
        </authorList>
    </citation>
    <scope>NUCLEOTIDE SEQUENCE</scope>
    <source>
        <strain evidence="13">CCMP 769</strain>
    </source>
</reference>
<evidence type="ECO:0000256" key="8">
    <source>
        <dbReference type="ARBA" id="ARBA00023242"/>
    </source>
</evidence>
<dbReference type="EMBL" id="HBHW01036140">
    <property type="protein sequence ID" value="CAE0059670.1"/>
    <property type="molecule type" value="Transcribed_RNA"/>
</dbReference>
<comment type="similarity">
    <text evidence="1 9">Belongs to the SSRP1 family.</text>
</comment>
<evidence type="ECO:0000256" key="7">
    <source>
        <dbReference type="ARBA" id="ARBA00023204"/>
    </source>
</evidence>
<evidence type="ECO:0000256" key="2">
    <source>
        <dbReference type="ARBA" id="ARBA00022454"/>
    </source>
</evidence>
<dbReference type="InterPro" id="IPR011993">
    <property type="entry name" value="PH-like_dom_sf"/>
</dbReference>
<evidence type="ECO:0000256" key="10">
    <source>
        <dbReference type="SAM" id="MobiDB-lite"/>
    </source>
</evidence>
<dbReference type="GO" id="GO:0003677">
    <property type="term" value="F:DNA binding"/>
    <property type="evidence" value="ECO:0007669"/>
    <property type="project" value="InterPro"/>
</dbReference>
<organism evidence="13">
    <name type="scientific">Rhodosorus marinus</name>
    <dbReference type="NCBI Taxonomy" id="101924"/>
    <lineage>
        <taxon>Eukaryota</taxon>
        <taxon>Rhodophyta</taxon>
        <taxon>Stylonematophyceae</taxon>
        <taxon>Stylonematales</taxon>
        <taxon>Stylonemataceae</taxon>
        <taxon>Rhodosorus</taxon>
    </lineage>
</organism>
<dbReference type="PANTHER" id="PTHR45849:SF1">
    <property type="entry name" value="FACT COMPLEX SUBUNIT SSRP1"/>
    <property type="match status" value="1"/>
</dbReference>
<evidence type="ECO:0000256" key="5">
    <source>
        <dbReference type="ARBA" id="ARBA00023015"/>
    </source>
</evidence>
<feature type="compositionally biased region" description="Acidic residues" evidence="10">
    <location>
        <begin position="319"/>
        <end position="336"/>
    </location>
</feature>
<evidence type="ECO:0000256" key="4">
    <source>
        <dbReference type="ARBA" id="ARBA00022763"/>
    </source>
</evidence>
<keyword evidence="5 9" id="KW-0805">Transcription regulation</keyword>
<evidence type="ECO:0000259" key="11">
    <source>
        <dbReference type="SMART" id="SM01287"/>
    </source>
</evidence>
<keyword evidence="3 9" id="KW-0235">DNA replication</keyword>
<evidence type="ECO:0000313" key="15">
    <source>
        <dbReference type="EMBL" id="CAE0059670.1"/>
    </source>
</evidence>
<evidence type="ECO:0000313" key="13">
    <source>
        <dbReference type="EMBL" id="CAE0059665.1"/>
    </source>
</evidence>
<dbReference type="GO" id="GO:0031491">
    <property type="term" value="F:nucleosome binding"/>
    <property type="evidence" value="ECO:0007669"/>
    <property type="project" value="TreeGrafter"/>
</dbReference>
<dbReference type="InterPro" id="IPR000969">
    <property type="entry name" value="SSRP1/POB3"/>
</dbReference>
<dbReference type="GO" id="GO:0042393">
    <property type="term" value="F:histone binding"/>
    <property type="evidence" value="ECO:0007669"/>
    <property type="project" value="TreeGrafter"/>
</dbReference>
<evidence type="ECO:0000256" key="1">
    <source>
        <dbReference type="ARBA" id="ARBA00010060"/>
    </source>
</evidence>
<dbReference type="GO" id="GO:0006260">
    <property type="term" value="P:DNA replication"/>
    <property type="evidence" value="ECO:0007669"/>
    <property type="project" value="UniProtKB-KW"/>
</dbReference>